<evidence type="ECO:0000313" key="1">
    <source>
        <dbReference type="EMBL" id="KAG8034381.1"/>
    </source>
</evidence>
<accession>A0A8J5UW38</accession>
<comment type="caution">
    <text evidence="1">The sequence shown here is derived from an EMBL/GenBank/DDBJ whole genome shotgun (WGS) entry which is preliminary data.</text>
</comment>
<dbReference type="EMBL" id="JAAOIC020000067">
    <property type="protein sequence ID" value="KAG8034381.1"/>
    <property type="molecule type" value="Genomic_DNA"/>
</dbReference>
<dbReference type="Proteomes" id="UP000729913">
    <property type="component" value="Unassembled WGS sequence"/>
</dbReference>
<gene>
    <name evidence="1" type="ORF">G9C98_007457</name>
</gene>
<evidence type="ECO:0000313" key="2">
    <source>
        <dbReference type="Proteomes" id="UP000729913"/>
    </source>
</evidence>
<proteinExistence type="predicted"/>
<name>A0A8J5UW38_9HYME</name>
<protein>
    <submittedName>
        <fullName evidence="1">Uncharacterized protein</fullName>
    </submittedName>
</protein>
<sequence>MARDHLGSDYSEYMSDTTTYSCKTISVEKCSYNEDCCTNMCLYSAESSTATCVSKIENLSDYLVKLPEPPTSSIFNLKASCHKNSDCNRLEKCMLFADKSRGICIKLPSPKQTTPKAPEEQTTLFNPQRQSCVIPGLYTSQQGD</sequence>
<keyword evidence="2" id="KW-1185">Reference proteome</keyword>
<organism evidence="1 2">
    <name type="scientific">Cotesia typhae</name>
    <dbReference type="NCBI Taxonomy" id="2053667"/>
    <lineage>
        <taxon>Eukaryota</taxon>
        <taxon>Metazoa</taxon>
        <taxon>Ecdysozoa</taxon>
        <taxon>Arthropoda</taxon>
        <taxon>Hexapoda</taxon>
        <taxon>Insecta</taxon>
        <taxon>Pterygota</taxon>
        <taxon>Neoptera</taxon>
        <taxon>Endopterygota</taxon>
        <taxon>Hymenoptera</taxon>
        <taxon>Apocrita</taxon>
        <taxon>Ichneumonoidea</taxon>
        <taxon>Braconidae</taxon>
        <taxon>Microgastrinae</taxon>
        <taxon>Cotesia</taxon>
    </lineage>
</organism>
<reference evidence="1" key="1">
    <citation type="submission" date="2020-03" db="EMBL/GenBank/DDBJ databases">
        <authorList>
            <person name="Chebbi M.A."/>
            <person name="Drezen J.M."/>
        </authorList>
    </citation>
    <scope>NUCLEOTIDE SEQUENCE</scope>
    <source>
        <tissue evidence="1">Whole body</tissue>
    </source>
</reference>
<reference evidence="1" key="2">
    <citation type="submission" date="2021-04" db="EMBL/GenBank/DDBJ databases">
        <title>Genome-wide patterns of bracovirus chromosomal integration into multiple host tissues during parasitism.</title>
        <authorList>
            <person name="Chebbi M.A.C."/>
        </authorList>
    </citation>
    <scope>NUCLEOTIDE SEQUENCE</scope>
    <source>
        <tissue evidence="1">Whole body</tissue>
    </source>
</reference>
<dbReference type="AlphaFoldDB" id="A0A8J5UW38"/>